<dbReference type="RefSeq" id="WP_068452483.1">
    <property type="nucleotide sequence ID" value="NZ_CANKUV010000015.1"/>
</dbReference>
<accession>A0A176SYT0</accession>
<dbReference type="EMBL" id="LVWE01000085">
    <property type="protein sequence ID" value="OAD40749.1"/>
    <property type="molecule type" value="Genomic_DNA"/>
</dbReference>
<evidence type="ECO:0000256" key="1">
    <source>
        <dbReference type="SAM" id="Phobius"/>
    </source>
</evidence>
<feature type="transmembrane region" description="Helical" evidence="1">
    <location>
        <begin position="38"/>
        <end position="57"/>
    </location>
</feature>
<gene>
    <name evidence="2" type="ORF">LPB303_15975</name>
</gene>
<keyword evidence="1" id="KW-0472">Membrane</keyword>
<evidence type="ECO:0000313" key="3">
    <source>
        <dbReference type="Proteomes" id="UP000076923"/>
    </source>
</evidence>
<dbReference type="AlphaFoldDB" id="A0A176SYT0"/>
<keyword evidence="3" id="KW-1185">Reference proteome</keyword>
<name>A0A176SYT0_9FLAO</name>
<proteinExistence type="predicted"/>
<comment type="caution">
    <text evidence="2">The sequence shown here is derived from an EMBL/GenBank/DDBJ whole genome shotgun (WGS) entry which is preliminary data.</text>
</comment>
<protein>
    <submittedName>
        <fullName evidence="2">Uncharacterized protein</fullName>
    </submittedName>
</protein>
<feature type="transmembrane region" description="Helical" evidence="1">
    <location>
        <begin position="7"/>
        <end position="26"/>
    </location>
</feature>
<dbReference type="STRING" id="1333662.LPB303_15975"/>
<dbReference type="Proteomes" id="UP000076923">
    <property type="component" value="Unassembled WGS sequence"/>
</dbReference>
<sequence length="63" mass="7259">MRKIKTVFNILSIIFGIILIFWFTQINYSDISFKENSSAYLGILSMAMISIALQMIIRGIKLK</sequence>
<keyword evidence="1" id="KW-0812">Transmembrane</keyword>
<organism evidence="2 3">
    <name type="scientific">Polaribacter atrinae</name>
    <dbReference type="NCBI Taxonomy" id="1333662"/>
    <lineage>
        <taxon>Bacteria</taxon>
        <taxon>Pseudomonadati</taxon>
        <taxon>Bacteroidota</taxon>
        <taxon>Flavobacteriia</taxon>
        <taxon>Flavobacteriales</taxon>
        <taxon>Flavobacteriaceae</taxon>
    </lineage>
</organism>
<evidence type="ECO:0000313" key="2">
    <source>
        <dbReference type="EMBL" id="OAD40749.1"/>
    </source>
</evidence>
<keyword evidence="1" id="KW-1133">Transmembrane helix</keyword>
<reference evidence="2 3" key="1">
    <citation type="submission" date="2016-02" db="EMBL/GenBank/DDBJ databases">
        <title>Draft genome sequence of Polaribacter atrinae KACC17473.</title>
        <authorList>
            <person name="Shin S.-K."/>
            <person name="Yi H."/>
        </authorList>
    </citation>
    <scope>NUCLEOTIDE SEQUENCE [LARGE SCALE GENOMIC DNA]</scope>
    <source>
        <strain evidence="2 3">KACC 17473</strain>
    </source>
</reference>